<keyword evidence="2" id="KW-0677">Repeat</keyword>
<feature type="repeat" description="PPR" evidence="3">
    <location>
        <begin position="698"/>
        <end position="732"/>
    </location>
</feature>
<dbReference type="InterPro" id="IPR011990">
    <property type="entry name" value="TPR-like_helical_dom_sf"/>
</dbReference>
<dbReference type="Pfam" id="PF13041">
    <property type="entry name" value="PPR_2"/>
    <property type="match status" value="5"/>
</dbReference>
<feature type="repeat" description="PPR" evidence="3">
    <location>
        <begin position="488"/>
        <end position="522"/>
    </location>
</feature>
<feature type="repeat" description="PPR" evidence="3">
    <location>
        <begin position="558"/>
        <end position="592"/>
    </location>
</feature>
<dbReference type="SUPFAM" id="SSF48452">
    <property type="entry name" value="TPR-like"/>
    <property type="match status" value="1"/>
</dbReference>
<dbReference type="InterPro" id="IPR002885">
    <property type="entry name" value="PPR_rpt"/>
</dbReference>
<organism evidence="4 5">
    <name type="scientific">Apostasia shenzhenica</name>
    <dbReference type="NCBI Taxonomy" id="1088818"/>
    <lineage>
        <taxon>Eukaryota</taxon>
        <taxon>Viridiplantae</taxon>
        <taxon>Streptophyta</taxon>
        <taxon>Embryophyta</taxon>
        <taxon>Tracheophyta</taxon>
        <taxon>Spermatophyta</taxon>
        <taxon>Magnoliopsida</taxon>
        <taxon>Liliopsida</taxon>
        <taxon>Asparagales</taxon>
        <taxon>Orchidaceae</taxon>
        <taxon>Apostasioideae</taxon>
        <taxon>Apostasia</taxon>
    </lineage>
</organism>
<dbReference type="PANTHER" id="PTHR47941">
    <property type="entry name" value="PENTATRICOPEPTIDE REPEAT-CONTAINING PROTEIN 3, MITOCHONDRIAL"/>
    <property type="match status" value="1"/>
</dbReference>
<sequence>MIIASFRRRAAVESYLVAGALTSMSTANAATEAAPLAADVILDQFLPPRELPTPPLQLKLRLELLHHLAVAVKTDDRFSAASTSMVLGFRPEPLAELLSSLRRPGPGLAFLTLAFPVLSTADVFCACDAVLILFSIEGQKSLAQVLLAGLLHRFGPALAGELFRWSYLHRLHPSRYEAVHLVLRAFLQAGMVPEALAALSEIRRQGKTPSLSANAIILRLLFTYGDSGYAWRLFRDMIRLGPRPSIRTFNAMILGSCLKGRVSSGEALIWLIPKFNLAPDACSFNIVMKAHCLLGRVCRAFQLFDEMLDSGCIPGIVTYNILINALCRQGRMEEARALFSQIEEHGIQPNTITYNVLLDGYVKAGKIDEADSMYREMIKKGLAPDCYTFNIIVSGLCKFRRDWKSAVENLYNGASSDEVRSEMLVSSLCWNGELQSARFMLTQRSSLIKMPSIAAFNSVIAGYSKQGLDVEAVNMLSIMVDEFGLAPSVGTWESLLLGFCRGGRLVEAKELLYKMMEMSFNVDILAFTIFMDSCFKAGEVSEAMACWDEMERKCGIPDAVAFSAYINGLCRVNLMDRAQEAFSDMLRRGLVPSNFTYNSLIYGFCEIGDVEKALELEGEMKRNGLVPDNYTMNILIYGLCKQRLLMRADQKLRQMGLNELEPDVVTYNTLIDACYKAFDSRTAMRYLEIMASKDCKPDIFTFNIEIHRLCRSHKVAEAMKVVDEVISEGFFTPNTVTYNTVMNGMLADMLDHAKMLAAKMIKMAFVPNVVTVNLLLSHFYEQGLAERLLMWGKKFNEVSFQFDDVTGNIFEKASCFVKEKANPFLKVEQSKDSLLEFMMLVTYELIYSSGRGPKKKPLIISSLVIPREESTHF</sequence>
<dbReference type="Pfam" id="PF01535">
    <property type="entry name" value="PPR"/>
    <property type="match status" value="1"/>
</dbReference>
<evidence type="ECO:0000313" key="5">
    <source>
        <dbReference type="Proteomes" id="UP000236161"/>
    </source>
</evidence>
<dbReference type="EC" id="2.1.1.204" evidence="4"/>
<dbReference type="PROSITE" id="PS51375">
    <property type="entry name" value="PPR"/>
    <property type="match status" value="10"/>
</dbReference>
<feature type="repeat" description="PPR" evidence="3">
    <location>
        <begin position="315"/>
        <end position="349"/>
    </location>
</feature>
<dbReference type="AlphaFoldDB" id="A0A2I0ACP1"/>
<keyword evidence="4" id="KW-0808">Transferase</keyword>
<dbReference type="GO" id="GO:0032259">
    <property type="term" value="P:methylation"/>
    <property type="evidence" value="ECO:0007669"/>
    <property type="project" value="UniProtKB-KW"/>
</dbReference>
<evidence type="ECO:0000256" key="2">
    <source>
        <dbReference type="ARBA" id="ARBA00022737"/>
    </source>
</evidence>
<feature type="repeat" description="PPR" evidence="3">
    <location>
        <begin position="593"/>
        <end position="627"/>
    </location>
</feature>
<feature type="repeat" description="PPR" evidence="3">
    <location>
        <begin position="350"/>
        <end position="384"/>
    </location>
</feature>
<gene>
    <name evidence="4" type="ORF">AXF42_Ash010029</name>
</gene>
<proteinExistence type="inferred from homology"/>
<feature type="repeat" description="PPR" evidence="3">
    <location>
        <begin position="523"/>
        <end position="557"/>
    </location>
</feature>
<evidence type="ECO:0000256" key="3">
    <source>
        <dbReference type="PROSITE-ProRule" id="PRU00708"/>
    </source>
</evidence>
<dbReference type="EMBL" id="KZ451999">
    <property type="protein sequence ID" value="PKA53299.1"/>
    <property type="molecule type" value="Genomic_DNA"/>
</dbReference>
<dbReference type="Pfam" id="PF12854">
    <property type="entry name" value="PPR_1"/>
    <property type="match status" value="1"/>
</dbReference>
<comment type="similarity">
    <text evidence="1">Belongs to the PPR family. P subfamily.</text>
</comment>
<keyword evidence="4" id="KW-0489">Methyltransferase</keyword>
<dbReference type="OrthoDB" id="185373at2759"/>
<dbReference type="NCBIfam" id="TIGR00756">
    <property type="entry name" value="PPR"/>
    <property type="match status" value="8"/>
</dbReference>
<keyword evidence="5" id="KW-1185">Reference proteome</keyword>
<dbReference type="GO" id="GO:0008168">
    <property type="term" value="F:methyltransferase activity"/>
    <property type="evidence" value="ECO:0007669"/>
    <property type="project" value="UniProtKB-KW"/>
</dbReference>
<feature type="repeat" description="PPR" evidence="3">
    <location>
        <begin position="628"/>
        <end position="662"/>
    </location>
</feature>
<name>A0A2I0ACP1_9ASPA</name>
<evidence type="ECO:0000256" key="1">
    <source>
        <dbReference type="ARBA" id="ARBA00007626"/>
    </source>
</evidence>
<dbReference type="Gene3D" id="1.25.40.10">
    <property type="entry name" value="Tetratricopeptide repeat domain"/>
    <property type="match status" value="5"/>
</dbReference>
<protein>
    <submittedName>
        <fullName evidence="4">Pentatricopeptide repeat-containing protein</fullName>
        <ecNumber evidence="4">2.1.1.204</ecNumber>
    </submittedName>
</protein>
<dbReference type="Proteomes" id="UP000236161">
    <property type="component" value="Unassembled WGS sequence"/>
</dbReference>
<evidence type="ECO:0000313" key="4">
    <source>
        <dbReference type="EMBL" id="PKA53299.1"/>
    </source>
</evidence>
<accession>A0A2I0ACP1</accession>
<feature type="repeat" description="PPR" evidence="3">
    <location>
        <begin position="280"/>
        <end position="314"/>
    </location>
</feature>
<feature type="repeat" description="PPR" evidence="3">
    <location>
        <begin position="663"/>
        <end position="697"/>
    </location>
</feature>
<reference evidence="4 5" key="1">
    <citation type="journal article" date="2017" name="Nature">
        <title>The Apostasia genome and the evolution of orchids.</title>
        <authorList>
            <person name="Zhang G.Q."/>
            <person name="Liu K.W."/>
            <person name="Li Z."/>
            <person name="Lohaus R."/>
            <person name="Hsiao Y.Y."/>
            <person name="Niu S.C."/>
            <person name="Wang J.Y."/>
            <person name="Lin Y.C."/>
            <person name="Xu Q."/>
            <person name="Chen L.J."/>
            <person name="Yoshida K."/>
            <person name="Fujiwara S."/>
            <person name="Wang Z.W."/>
            <person name="Zhang Y.Q."/>
            <person name="Mitsuda N."/>
            <person name="Wang M."/>
            <person name="Liu G.H."/>
            <person name="Pecoraro L."/>
            <person name="Huang H.X."/>
            <person name="Xiao X.J."/>
            <person name="Lin M."/>
            <person name="Wu X.Y."/>
            <person name="Wu W.L."/>
            <person name="Chen Y.Y."/>
            <person name="Chang S.B."/>
            <person name="Sakamoto S."/>
            <person name="Ohme-Takagi M."/>
            <person name="Yagi M."/>
            <person name="Zeng S.J."/>
            <person name="Shen C.Y."/>
            <person name="Yeh C.M."/>
            <person name="Luo Y.B."/>
            <person name="Tsai W.C."/>
            <person name="Van de Peer Y."/>
            <person name="Liu Z.J."/>
        </authorList>
    </citation>
    <scope>NUCLEOTIDE SEQUENCE [LARGE SCALE GENOMIC DNA]</scope>
    <source>
        <strain evidence="5">cv. Shenzhen</strain>
        <tissue evidence="4">Stem</tissue>
    </source>
</reference>